<evidence type="ECO:0000313" key="3">
    <source>
        <dbReference type="Proteomes" id="UP000567067"/>
    </source>
</evidence>
<protein>
    <submittedName>
        <fullName evidence="2">DNA gyrase inhibitor GyrI</fullName>
    </submittedName>
</protein>
<dbReference type="AlphaFoldDB" id="A0A7W3XU29"/>
<accession>A0A7W3XU29</accession>
<gene>
    <name evidence="2" type="ORF">FHR92_004685</name>
</gene>
<organism evidence="2 3">
    <name type="scientific">Fontibacillus solani</name>
    <dbReference type="NCBI Taxonomy" id="1572857"/>
    <lineage>
        <taxon>Bacteria</taxon>
        <taxon>Bacillati</taxon>
        <taxon>Bacillota</taxon>
        <taxon>Bacilli</taxon>
        <taxon>Bacillales</taxon>
        <taxon>Paenibacillaceae</taxon>
        <taxon>Fontibacillus</taxon>
    </lineage>
</organism>
<dbReference type="Gene3D" id="3.20.80.10">
    <property type="entry name" value="Regulatory factor, effector binding domain"/>
    <property type="match status" value="1"/>
</dbReference>
<dbReference type="PANTHER" id="PTHR40055">
    <property type="entry name" value="TRANSCRIPTIONAL REGULATOR YGIV-RELATED"/>
    <property type="match status" value="1"/>
</dbReference>
<dbReference type="Proteomes" id="UP000567067">
    <property type="component" value="Unassembled WGS sequence"/>
</dbReference>
<dbReference type="SUPFAM" id="SSF55136">
    <property type="entry name" value="Probable bacterial effector-binding domain"/>
    <property type="match status" value="1"/>
</dbReference>
<dbReference type="InterPro" id="IPR010499">
    <property type="entry name" value="AraC_E-bd"/>
</dbReference>
<reference evidence="2 3" key="1">
    <citation type="submission" date="2020-08" db="EMBL/GenBank/DDBJ databases">
        <title>Genomic Encyclopedia of Type Strains, Phase III (KMG-III): the genomes of soil and plant-associated and newly described type strains.</title>
        <authorList>
            <person name="Whitman W."/>
        </authorList>
    </citation>
    <scope>NUCLEOTIDE SEQUENCE [LARGE SCALE GENOMIC DNA]</scope>
    <source>
        <strain evidence="2 3">CECT 8693</strain>
    </source>
</reference>
<dbReference type="EMBL" id="JACJIP010000044">
    <property type="protein sequence ID" value="MBA9088189.1"/>
    <property type="molecule type" value="Genomic_DNA"/>
</dbReference>
<feature type="domain" description="AraC effector-binding" evidence="1">
    <location>
        <begin position="2"/>
        <end position="160"/>
    </location>
</feature>
<evidence type="ECO:0000259" key="1">
    <source>
        <dbReference type="SMART" id="SM00871"/>
    </source>
</evidence>
<name>A0A7W3XU29_9BACL</name>
<comment type="caution">
    <text evidence="2">The sequence shown here is derived from an EMBL/GenBank/DDBJ whole genome shotgun (WGS) entry which is preliminary data.</text>
</comment>
<dbReference type="PANTHER" id="PTHR40055:SF1">
    <property type="entry name" value="TRANSCRIPTIONAL REGULATOR YGIV-RELATED"/>
    <property type="match status" value="1"/>
</dbReference>
<dbReference type="InterPro" id="IPR011256">
    <property type="entry name" value="Reg_factor_effector_dom_sf"/>
</dbReference>
<sequence length="162" mass="18517">MRGCRGFVAYVRNRYSKGIYCKEIVEAFNKTEAWLRQNNLDLRKSIEIGITYDNPDITESEKCRYDAAYTIPAELVDSLGHKEVGIQDVPGGLYAVYTIRLTDVSSEEEVIVQLGHVVDYMYGRWLPNSDYLLANRPCLEIYHTELQGVIVLVDFCLPIEKG</sequence>
<evidence type="ECO:0000313" key="2">
    <source>
        <dbReference type="EMBL" id="MBA9088189.1"/>
    </source>
</evidence>
<proteinExistence type="predicted"/>
<dbReference type="InterPro" id="IPR050908">
    <property type="entry name" value="SmbC-like"/>
</dbReference>
<dbReference type="Pfam" id="PF06445">
    <property type="entry name" value="GyrI-like"/>
    <property type="match status" value="1"/>
</dbReference>
<dbReference type="InterPro" id="IPR029442">
    <property type="entry name" value="GyrI-like"/>
</dbReference>
<keyword evidence="3" id="KW-1185">Reference proteome</keyword>
<dbReference type="SMART" id="SM00871">
    <property type="entry name" value="AraC_E_bind"/>
    <property type="match status" value="1"/>
</dbReference>
<dbReference type="RefSeq" id="WP_182539618.1">
    <property type="nucleotide sequence ID" value="NZ_JACJIP010000044.1"/>
</dbReference>